<sequence length="203" mass="23561">VIADLFAGSFNQLRVFTQLGCPVLTWQSNCTTFREAFITVIERMKPDITWVIAREPGLFIYSESELRHQVETSVRLLKTYSKLLIIDGQSDYHGFPLDPRMTIIRRLQMGKTNFSDLKISRETHNVLHKKEWEVMRSVTDPFVLFNNVSEQMCDADYCPLYNSVNLHHYYGDRDGHLNQEGLARLRNGYEAIARDAIKISGRE</sequence>
<dbReference type="InterPro" id="IPR043968">
    <property type="entry name" value="SGNH"/>
</dbReference>
<evidence type="ECO:0000313" key="2">
    <source>
        <dbReference type="EMBL" id="GMS83803.1"/>
    </source>
</evidence>
<comment type="caution">
    <text evidence="2">The sequence shown here is derived from an EMBL/GenBank/DDBJ whole genome shotgun (WGS) entry which is preliminary data.</text>
</comment>
<dbReference type="PANTHER" id="PTHR23028">
    <property type="entry name" value="ACETYLTRANSFERASE"/>
    <property type="match status" value="1"/>
</dbReference>
<accession>A0AAV5ST93</accession>
<gene>
    <name evidence="2" type="ORF">PENTCL1PPCAC_5978</name>
</gene>
<feature type="domain" description="SGNH" evidence="1">
    <location>
        <begin position="11"/>
        <end position="187"/>
    </location>
</feature>
<dbReference type="GO" id="GO:0000271">
    <property type="term" value="P:polysaccharide biosynthetic process"/>
    <property type="evidence" value="ECO:0007669"/>
    <property type="project" value="TreeGrafter"/>
</dbReference>
<proteinExistence type="predicted"/>
<dbReference type="PANTHER" id="PTHR23028:SF53">
    <property type="entry name" value="ACYL_TRANSF_3 DOMAIN-CONTAINING PROTEIN"/>
    <property type="match status" value="1"/>
</dbReference>
<dbReference type="GO" id="GO:0016020">
    <property type="term" value="C:membrane"/>
    <property type="evidence" value="ECO:0007669"/>
    <property type="project" value="TreeGrafter"/>
</dbReference>
<dbReference type="Pfam" id="PF19040">
    <property type="entry name" value="SGNH"/>
    <property type="match status" value="1"/>
</dbReference>
<feature type="non-terminal residue" evidence="2">
    <location>
        <position position="1"/>
    </location>
</feature>
<keyword evidence="3" id="KW-1185">Reference proteome</keyword>
<reference evidence="2" key="1">
    <citation type="submission" date="2023-10" db="EMBL/GenBank/DDBJ databases">
        <title>Genome assembly of Pristionchus species.</title>
        <authorList>
            <person name="Yoshida K."/>
            <person name="Sommer R.J."/>
        </authorList>
    </citation>
    <scope>NUCLEOTIDE SEQUENCE</scope>
    <source>
        <strain evidence="2">RS0144</strain>
    </source>
</reference>
<name>A0AAV5ST93_9BILA</name>
<dbReference type="Proteomes" id="UP001432027">
    <property type="component" value="Unassembled WGS sequence"/>
</dbReference>
<feature type="non-terminal residue" evidence="2">
    <location>
        <position position="203"/>
    </location>
</feature>
<evidence type="ECO:0000313" key="3">
    <source>
        <dbReference type="Proteomes" id="UP001432027"/>
    </source>
</evidence>
<dbReference type="AlphaFoldDB" id="A0AAV5ST93"/>
<evidence type="ECO:0000259" key="1">
    <source>
        <dbReference type="Pfam" id="PF19040"/>
    </source>
</evidence>
<dbReference type="InterPro" id="IPR050879">
    <property type="entry name" value="Acyltransferase_3"/>
</dbReference>
<organism evidence="2 3">
    <name type="scientific">Pristionchus entomophagus</name>
    <dbReference type="NCBI Taxonomy" id="358040"/>
    <lineage>
        <taxon>Eukaryota</taxon>
        <taxon>Metazoa</taxon>
        <taxon>Ecdysozoa</taxon>
        <taxon>Nematoda</taxon>
        <taxon>Chromadorea</taxon>
        <taxon>Rhabditida</taxon>
        <taxon>Rhabditina</taxon>
        <taxon>Diplogasteromorpha</taxon>
        <taxon>Diplogasteroidea</taxon>
        <taxon>Neodiplogasteridae</taxon>
        <taxon>Pristionchus</taxon>
    </lineage>
</organism>
<protein>
    <recommendedName>
        <fullName evidence="1">SGNH domain-containing protein</fullName>
    </recommendedName>
</protein>
<dbReference type="EMBL" id="BTSX01000002">
    <property type="protein sequence ID" value="GMS83803.1"/>
    <property type="molecule type" value="Genomic_DNA"/>
</dbReference>